<evidence type="ECO:0000256" key="6">
    <source>
        <dbReference type="ARBA" id="ARBA00022840"/>
    </source>
</evidence>
<dbReference type="InterPro" id="IPR014001">
    <property type="entry name" value="Helicase_ATP-bd"/>
</dbReference>
<feature type="short sequence motif" description="Q motif" evidence="10">
    <location>
        <begin position="198"/>
        <end position="226"/>
    </location>
</feature>
<evidence type="ECO:0000256" key="8">
    <source>
        <dbReference type="ARBA" id="ARBA00047984"/>
    </source>
</evidence>
<evidence type="ECO:0000313" key="17">
    <source>
        <dbReference type="Proteomes" id="UP000321230"/>
    </source>
</evidence>
<evidence type="ECO:0000259" key="14">
    <source>
        <dbReference type="PROSITE" id="PS51194"/>
    </source>
</evidence>
<comment type="similarity">
    <text evidence="7 11">Belongs to the DEAD box helicase family.</text>
</comment>
<dbReference type="PANTHER" id="PTHR47959">
    <property type="entry name" value="ATP-DEPENDENT RNA HELICASE RHLE-RELATED"/>
    <property type="match status" value="1"/>
</dbReference>
<feature type="region of interest" description="Disordered" evidence="12">
    <location>
        <begin position="578"/>
        <end position="661"/>
    </location>
</feature>
<dbReference type="AlphaFoldDB" id="A0A511AZA6"/>
<dbReference type="SMART" id="SM00490">
    <property type="entry name" value="HELICc"/>
    <property type="match status" value="1"/>
</dbReference>
<dbReference type="GO" id="GO:0009266">
    <property type="term" value="P:response to temperature stimulus"/>
    <property type="evidence" value="ECO:0007669"/>
    <property type="project" value="UniProtKB-ARBA"/>
</dbReference>
<dbReference type="InterPro" id="IPR000629">
    <property type="entry name" value="RNA-helicase_DEAD-box_CS"/>
</dbReference>
<evidence type="ECO:0000256" key="10">
    <source>
        <dbReference type="PROSITE-ProRule" id="PRU00552"/>
    </source>
</evidence>
<feature type="region of interest" description="Disordered" evidence="12">
    <location>
        <begin position="147"/>
        <end position="169"/>
    </location>
</feature>
<protein>
    <recommendedName>
        <fullName evidence="9">DEAD-box ATP-dependent RNA helicase RhpA</fullName>
        <ecNumber evidence="1">3.6.4.13</ecNumber>
    </recommendedName>
</protein>
<dbReference type="InterPro" id="IPR050079">
    <property type="entry name" value="DEAD_box_RNA_helicase"/>
</dbReference>
<evidence type="ECO:0000256" key="4">
    <source>
        <dbReference type="ARBA" id="ARBA00022801"/>
    </source>
</evidence>
<dbReference type="PROSITE" id="PS51194">
    <property type="entry name" value="HELICASE_CTER"/>
    <property type="match status" value="1"/>
</dbReference>
<evidence type="ECO:0000256" key="3">
    <source>
        <dbReference type="ARBA" id="ARBA00022741"/>
    </source>
</evidence>
<keyword evidence="5 11" id="KW-0347">Helicase</keyword>
<feature type="compositionally biased region" description="Basic residues" evidence="12">
    <location>
        <begin position="603"/>
        <end position="613"/>
    </location>
</feature>
<dbReference type="GO" id="GO:0042255">
    <property type="term" value="P:ribosome assembly"/>
    <property type="evidence" value="ECO:0007669"/>
    <property type="project" value="UniProtKB-ARBA"/>
</dbReference>
<evidence type="ECO:0000259" key="15">
    <source>
        <dbReference type="PROSITE" id="PS51195"/>
    </source>
</evidence>
<feature type="region of interest" description="Disordered" evidence="12">
    <location>
        <begin position="1"/>
        <end position="63"/>
    </location>
</feature>
<feature type="compositionally biased region" description="Basic and acidic residues" evidence="12">
    <location>
        <begin position="592"/>
        <end position="602"/>
    </location>
</feature>
<dbReference type="EC" id="3.6.4.13" evidence="1"/>
<keyword evidence="17" id="KW-1185">Reference proteome</keyword>
<evidence type="ECO:0000256" key="9">
    <source>
        <dbReference type="ARBA" id="ARBA00074363"/>
    </source>
</evidence>
<dbReference type="PROSITE" id="PS51195">
    <property type="entry name" value="Q_MOTIF"/>
    <property type="match status" value="1"/>
</dbReference>
<feature type="compositionally biased region" description="Low complexity" evidence="12">
    <location>
        <begin position="631"/>
        <end position="644"/>
    </location>
</feature>
<dbReference type="SUPFAM" id="SSF52540">
    <property type="entry name" value="P-loop containing nucleoside triphosphate hydrolases"/>
    <property type="match status" value="1"/>
</dbReference>
<dbReference type="FunFam" id="3.40.50.300:FF:000108">
    <property type="entry name" value="ATP-dependent RNA helicase RhlE"/>
    <property type="match status" value="1"/>
</dbReference>
<gene>
    <name evidence="16" type="ORF">GWA01_12660</name>
</gene>
<dbReference type="GO" id="GO:0005829">
    <property type="term" value="C:cytosol"/>
    <property type="evidence" value="ECO:0007669"/>
    <property type="project" value="TreeGrafter"/>
</dbReference>
<evidence type="ECO:0000256" key="5">
    <source>
        <dbReference type="ARBA" id="ARBA00022806"/>
    </source>
</evidence>
<dbReference type="SMART" id="SM00384">
    <property type="entry name" value="AT_hook"/>
    <property type="match status" value="3"/>
</dbReference>
<evidence type="ECO:0000256" key="7">
    <source>
        <dbReference type="ARBA" id="ARBA00038437"/>
    </source>
</evidence>
<feature type="domain" description="Helicase ATP-binding" evidence="13">
    <location>
        <begin position="229"/>
        <end position="402"/>
    </location>
</feature>
<dbReference type="GO" id="GO:0006355">
    <property type="term" value="P:regulation of DNA-templated transcription"/>
    <property type="evidence" value="ECO:0007669"/>
    <property type="project" value="InterPro"/>
</dbReference>
<dbReference type="InterPro" id="IPR001650">
    <property type="entry name" value="Helicase_C-like"/>
</dbReference>
<dbReference type="InterPro" id="IPR014014">
    <property type="entry name" value="RNA_helicase_DEAD_Q_motif"/>
</dbReference>
<evidence type="ECO:0000256" key="2">
    <source>
        <dbReference type="ARBA" id="ARBA00022490"/>
    </source>
</evidence>
<feature type="domain" description="DEAD-box RNA helicase Q" evidence="15">
    <location>
        <begin position="198"/>
        <end position="226"/>
    </location>
</feature>
<dbReference type="InterPro" id="IPR027417">
    <property type="entry name" value="P-loop_NTPase"/>
</dbReference>
<evidence type="ECO:0000259" key="13">
    <source>
        <dbReference type="PROSITE" id="PS51192"/>
    </source>
</evidence>
<dbReference type="Pfam" id="PF00271">
    <property type="entry name" value="Helicase_C"/>
    <property type="match status" value="1"/>
</dbReference>
<dbReference type="GO" id="GO:0003677">
    <property type="term" value="F:DNA binding"/>
    <property type="evidence" value="ECO:0007669"/>
    <property type="project" value="InterPro"/>
</dbReference>
<keyword evidence="3 11" id="KW-0547">Nucleotide-binding</keyword>
<dbReference type="PROSITE" id="PS51192">
    <property type="entry name" value="HELICASE_ATP_BIND_1"/>
    <property type="match status" value="1"/>
</dbReference>
<keyword evidence="2" id="KW-0963">Cytoplasm</keyword>
<keyword evidence="6 11" id="KW-0067">ATP-binding</keyword>
<feature type="compositionally biased region" description="Low complexity" evidence="12">
    <location>
        <begin position="1"/>
        <end position="21"/>
    </location>
</feature>
<dbReference type="GO" id="GO:0016787">
    <property type="term" value="F:hydrolase activity"/>
    <property type="evidence" value="ECO:0007669"/>
    <property type="project" value="UniProtKB-KW"/>
</dbReference>
<evidence type="ECO:0000256" key="12">
    <source>
        <dbReference type="SAM" id="MobiDB-lite"/>
    </source>
</evidence>
<dbReference type="PROSITE" id="PS00039">
    <property type="entry name" value="DEAD_ATP_HELICASE"/>
    <property type="match status" value="1"/>
</dbReference>
<dbReference type="GO" id="GO:0005524">
    <property type="term" value="F:ATP binding"/>
    <property type="evidence" value="ECO:0007669"/>
    <property type="project" value="UniProtKB-KW"/>
</dbReference>
<dbReference type="SMART" id="SM00487">
    <property type="entry name" value="DEXDc"/>
    <property type="match status" value="1"/>
</dbReference>
<dbReference type="CDD" id="cd00268">
    <property type="entry name" value="DEADc"/>
    <property type="match status" value="1"/>
</dbReference>
<name>A0A511AZA6_9PROT</name>
<dbReference type="PRINTS" id="PR00929">
    <property type="entry name" value="ATHOOK"/>
</dbReference>
<dbReference type="Pfam" id="PF00270">
    <property type="entry name" value="DEAD"/>
    <property type="match status" value="1"/>
</dbReference>
<dbReference type="InterPro" id="IPR017956">
    <property type="entry name" value="AT_hook_DNA-bd_motif"/>
</dbReference>
<keyword evidence="4 11" id="KW-0378">Hydrolase</keyword>
<comment type="catalytic activity">
    <reaction evidence="8">
        <text>ATP + H2O = ADP + phosphate + H(+)</text>
        <dbReference type="Rhea" id="RHEA:13065"/>
        <dbReference type="ChEBI" id="CHEBI:15377"/>
        <dbReference type="ChEBI" id="CHEBI:15378"/>
        <dbReference type="ChEBI" id="CHEBI:30616"/>
        <dbReference type="ChEBI" id="CHEBI:43474"/>
        <dbReference type="ChEBI" id="CHEBI:456216"/>
        <dbReference type="EC" id="3.6.4.13"/>
    </reaction>
</comment>
<dbReference type="InterPro" id="IPR011545">
    <property type="entry name" value="DEAD/DEAH_box_helicase_dom"/>
</dbReference>
<dbReference type="Gene3D" id="3.40.50.300">
    <property type="entry name" value="P-loop containing nucleotide triphosphate hydrolases"/>
    <property type="match status" value="2"/>
</dbReference>
<comment type="caution">
    <text evidence="16">The sequence shown here is derived from an EMBL/GenBank/DDBJ whole genome shotgun (WGS) entry which is preliminary data.</text>
</comment>
<dbReference type="PANTHER" id="PTHR47959:SF13">
    <property type="entry name" value="ATP-DEPENDENT RNA HELICASE RHLE"/>
    <property type="match status" value="1"/>
</dbReference>
<dbReference type="InterPro" id="IPR000637">
    <property type="entry name" value="HMGI/Y_DNA-bd_CS"/>
</dbReference>
<feature type="region of interest" description="Disordered" evidence="12">
    <location>
        <begin position="691"/>
        <end position="711"/>
    </location>
</feature>
<evidence type="ECO:0000256" key="11">
    <source>
        <dbReference type="RuleBase" id="RU000492"/>
    </source>
</evidence>
<accession>A0A511AZA6</accession>
<evidence type="ECO:0000256" key="1">
    <source>
        <dbReference type="ARBA" id="ARBA00012552"/>
    </source>
</evidence>
<proteinExistence type="inferred from homology"/>
<dbReference type="Proteomes" id="UP000321230">
    <property type="component" value="Unassembled WGS sequence"/>
</dbReference>
<feature type="compositionally biased region" description="Basic and acidic residues" evidence="12">
    <location>
        <begin position="701"/>
        <end position="711"/>
    </location>
</feature>
<dbReference type="GO" id="GO:0003724">
    <property type="term" value="F:RNA helicase activity"/>
    <property type="evidence" value="ECO:0007669"/>
    <property type="project" value="UniProtKB-EC"/>
</dbReference>
<feature type="domain" description="Helicase C-terminal" evidence="14">
    <location>
        <begin position="413"/>
        <end position="574"/>
    </location>
</feature>
<dbReference type="RefSeq" id="WP_371858429.1">
    <property type="nucleotide sequence ID" value="NZ_BARC01000013.1"/>
</dbReference>
<dbReference type="EMBL" id="BJUZ01000001">
    <property type="protein sequence ID" value="GEK93496.1"/>
    <property type="molecule type" value="Genomic_DNA"/>
</dbReference>
<organism evidence="16 17">
    <name type="scientific">Gluconobacter wancherniae NBRC 103581</name>
    <dbReference type="NCBI Taxonomy" id="656744"/>
    <lineage>
        <taxon>Bacteria</taxon>
        <taxon>Pseudomonadati</taxon>
        <taxon>Pseudomonadota</taxon>
        <taxon>Alphaproteobacteria</taxon>
        <taxon>Acetobacterales</taxon>
        <taxon>Acetobacteraceae</taxon>
        <taxon>Gluconobacter</taxon>
    </lineage>
</organism>
<evidence type="ECO:0000313" key="16">
    <source>
        <dbReference type="EMBL" id="GEK93496.1"/>
    </source>
</evidence>
<dbReference type="CDD" id="cd18787">
    <property type="entry name" value="SF2_C_DEAD"/>
    <property type="match status" value="1"/>
</dbReference>
<feature type="region of interest" description="Disordered" evidence="12">
    <location>
        <begin position="76"/>
        <end position="125"/>
    </location>
</feature>
<dbReference type="InterPro" id="IPR044742">
    <property type="entry name" value="DEAD/DEAH_RhlB"/>
</dbReference>
<dbReference type="PROSITE" id="PS00354">
    <property type="entry name" value="HMGI_Y"/>
    <property type="match status" value="1"/>
</dbReference>
<reference evidence="16 17" key="1">
    <citation type="submission" date="2019-07" db="EMBL/GenBank/DDBJ databases">
        <title>Whole genome shotgun sequence of Gluconobacter wancherniae NBRC 103581.</title>
        <authorList>
            <person name="Hosoyama A."/>
            <person name="Uohara A."/>
            <person name="Ohji S."/>
            <person name="Ichikawa N."/>
        </authorList>
    </citation>
    <scope>NUCLEOTIDE SEQUENCE [LARGE SCALE GENOMIC DNA]</scope>
    <source>
        <strain evidence="16 17">NBRC 103581</strain>
    </source>
</reference>
<sequence length="711" mass="77671">MPKAAAPEEAPAIAVEPAAKAPVRRGRKPKTASEEAALPENTSVAEAPKRPRGRPRKNPEPAAIEVIEVIPVAEEIEKPTEVAPVRRRGRGRPKKSEAVSAKATAPKAEKKTATRRVKKTAPDAEPVVPVDDAEIIAEAVAEPAPVSIEAEAPKKRRGRKPKTAQTTVEPVAEPAPAVIAVPAPAVEAKVESAEEKLPLFSELGLAEPIMQAIRDMGYERPTPIQGKAIPQVLAGKDVLGVAQTGTGKTASFTLPLLERLAGGRARARMPRSLILEPTRELALQVAENFKLYGKNLRLTHALLIGGESMAEQREVLNRGVDVLIATPGRLIDLFERGGLLLTQTSTLVIDEADRMLDMGFIPDIERIVSLLPRQRQTLFFSATMAPEIRRLADAFLSAPVEITVSRQSSVATTIEEALLIVEPDEKSRALRKLLRAENVQNAIVFCNRKRDVDALHHSLTRHGFAAAHLHGDLTQSLRVSTLERFKAGEVKILVCSDVAARGIDVSGLSHVFNFDLPFNAEDYVHRIGRTGRAGNEGHAFSLATPREKNLLDAIEKLTGKKIMTPTIEGIRTVDWASEDDLKGHSKTPLPHPRHDNDEESGGKNRRNKRRRGGRRNEEATTLVQAAETRVEPPAIAAAPLSPSEEPQRRHERRPRPSVELAPAFENDTAKTGFGGDTPAFMLVPRRRRLVQAPENDLTRPVQHDAKHYGEH</sequence>